<organism evidence="1 2">
    <name type="scientific">Xenoophorus captivus</name>
    <dbReference type="NCBI Taxonomy" id="1517983"/>
    <lineage>
        <taxon>Eukaryota</taxon>
        <taxon>Metazoa</taxon>
        <taxon>Chordata</taxon>
        <taxon>Craniata</taxon>
        <taxon>Vertebrata</taxon>
        <taxon>Euteleostomi</taxon>
        <taxon>Actinopterygii</taxon>
        <taxon>Neopterygii</taxon>
        <taxon>Teleostei</taxon>
        <taxon>Neoteleostei</taxon>
        <taxon>Acanthomorphata</taxon>
        <taxon>Ovalentaria</taxon>
        <taxon>Atherinomorphae</taxon>
        <taxon>Cyprinodontiformes</taxon>
        <taxon>Goodeidae</taxon>
        <taxon>Xenoophorus</taxon>
    </lineage>
</organism>
<dbReference type="EMBL" id="JAHRIN010050475">
    <property type="protein sequence ID" value="MEQ2208345.1"/>
    <property type="molecule type" value="Genomic_DNA"/>
</dbReference>
<protein>
    <submittedName>
        <fullName evidence="1">Uncharacterized protein</fullName>
    </submittedName>
</protein>
<evidence type="ECO:0000313" key="1">
    <source>
        <dbReference type="EMBL" id="MEQ2208345.1"/>
    </source>
</evidence>
<keyword evidence="2" id="KW-1185">Reference proteome</keyword>
<reference evidence="1 2" key="1">
    <citation type="submission" date="2021-06" db="EMBL/GenBank/DDBJ databases">
        <authorList>
            <person name="Palmer J.M."/>
        </authorList>
    </citation>
    <scope>NUCLEOTIDE SEQUENCE [LARGE SCALE GENOMIC DNA]</scope>
    <source>
        <strain evidence="1 2">XC_2019</strain>
        <tissue evidence="1">Muscle</tissue>
    </source>
</reference>
<accession>A0ABV0RJK0</accession>
<proteinExistence type="predicted"/>
<evidence type="ECO:0000313" key="2">
    <source>
        <dbReference type="Proteomes" id="UP001434883"/>
    </source>
</evidence>
<comment type="caution">
    <text evidence="1">The sequence shown here is derived from an EMBL/GenBank/DDBJ whole genome shotgun (WGS) entry which is preliminary data.</text>
</comment>
<sequence>MLNCTATGSQLGLGLDFDRAALTHAYALIHTIPSVVSGLKFRVIVWLEGEALPQSEVFCSRDLLVFSSIPFHPLQPDSRSHSMMLPQACVIVRMVRSGSCAVLVFSTHSCYFRPLENSWIYTEFKLHRGGFLLLIR</sequence>
<gene>
    <name evidence="1" type="ORF">XENOCAPTIV_025672</name>
</gene>
<dbReference type="Proteomes" id="UP001434883">
    <property type="component" value="Unassembled WGS sequence"/>
</dbReference>
<name>A0ABV0RJK0_9TELE</name>